<name>A0A3A4AA59_9ACTN</name>
<dbReference type="GO" id="GO:0000976">
    <property type="term" value="F:transcription cis-regulatory region binding"/>
    <property type="evidence" value="ECO:0007669"/>
    <property type="project" value="TreeGrafter"/>
</dbReference>
<accession>A0A3A4AA59</accession>
<dbReference type="GO" id="GO:0003700">
    <property type="term" value="F:DNA-binding transcription factor activity"/>
    <property type="evidence" value="ECO:0007669"/>
    <property type="project" value="TreeGrafter"/>
</dbReference>
<sequence>MCGRALRPAERGRPRRYCSRACRTRAYRARLADRPAPETRGPARPPRQGAESPEAVLDRGLIVRTAIALADRESVAVVSMRRIATELDVGVMSLYRYVSSREELNDLMVDAVFGDRPLPEPGPDGWRAKLELSAREEWDLYRSHPWMAHLVAITTRPPAAPGLMAYTDWRMRALAGQGLDFATLVQVAIMIGTYVQSAAVPLAYEARAARTTRHTREEWARARRETFERTIGAARLPMVSEFGDEAFEASEPENIFEFGIHRMLDGIETLIRGGGPGGGGEA</sequence>
<dbReference type="AlphaFoldDB" id="A0A3A4AA59"/>
<evidence type="ECO:0000256" key="3">
    <source>
        <dbReference type="ARBA" id="ARBA00023163"/>
    </source>
</evidence>
<feature type="domain" description="Tetracycline repressor TetR C-terminal" evidence="5">
    <location>
        <begin position="118"/>
        <end position="270"/>
    </location>
</feature>
<evidence type="ECO:0000256" key="4">
    <source>
        <dbReference type="SAM" id="MobiDB-lite"/>
    </source>
</evidence>
<dbReference type="InterPro" id="IPR036271">
    <property type="entry name" value="Tet_transcr_reg_TetR-rel_C_sf"/>
</dbReference>
<keyword evidence="3" id="KW-0804">Transcription</keyword>
<proteinExistence type="predicted"/>
<dbReference type="SUPFAM" id="SSF48498">
    <property type="entry name" value="Tetracyclin repressor-like, C-terminal domain"/>
    <property type="match status" value="1"/>
</dbReference>
<dbReference type="GO" id="GO:0045892">
    <property type="term" value="P:negative regulation of DNA-templated transcription"/>
    <property type="evidence" value="ECO:0007669"/>
    <property type="project" value="InterPro"/>
</dbReference>
<feature type="region of interest" description="Disordered" evidence="4">
    <location>
        <begin position="29"/>
        <end position="54"/>
    </location>
</feature>
<dbReference type="InterPro" id="IPR050109">
    <property type="entry name" value="HTH-type_TetR-like_transc_reg"/>
</dbReference>
<dbReference type="Pfam" id="PF02909">
    <property type="entry name" value="TetR_C_1"/>
    <property type="match status" value="1"/>
</dbReference>
<dbReference type="InterPro" id="IPR009057">
    <property type="entry name" value="Homeodomain-like_sf"/>
</dbReference>
<dbReference type="Gene3D" id="1.10.10.60">
    <property type="entry name" value="Homeodomain-like"/>
    <property type="match status" value="1"/>
</dbReference>
<evidence type="ECO:0000256" key="1">
    <source>
        <dbReference type="ARBA" id="ARBA00023015"/>
    </source>
</evidence>
<evidence type="ECO:0000313" key="6">
    <source>
        <dbReference type="EMBL" id="RJL22930.1"/>
    </source>
</evidence>
<evidence type="ECO:0000256" key="2">
    <source>
        <dbReference type="ARBA" id="ARBA00023125"/>
    </source>
</evidence>
<comment type="caution">
    <text evidence="6">The sequence shown here is derived from an EMBL/GenBank/DDBJ whole genome shotgun (WGS) entry which is preliminary data.</text>
</comment>
<evidence type="ECO:0000259" key="5">
    <source>
        <dbReference type="Pfam" id="PF02909"/>
    </source>
</evidence>
<dbReference type="Gene3D" id="1.10.357.10">
    <property type="entry name" value="Tetracycline Repressor, domain 2"/>
    <property type="match status" value="1"/>
</dbReference>
<dbReference type="InterPro" id="IPR004111">
    <property type="entry name" value="Repressor_TetR_C"/>
</dbReference>
<keyword evidence="7" id="KW-1185">Reference proteome</keyword>
<dbReference type="EMBL" id="QZEY01000020">
    <property type="protein sequence ID" value="RJL22930.1"/>
    <property type="molecule type" value="Genomic_DNA"/>
</dbReference>
<dbReference type="PANTHER" id="PTHR30055">
    <property type="entry name" value="HTH-TYPE TRANSCRIPTIONAL REGULATOR RUTR"/>
    <property type="match status" value="1"/>
</dbReference>
<gene>
    <name evidence="6" type="ORF">D5H75_33620</name>
</gene>
<evidence type="ECO:0000313" key="7">
    <source>
        <dbReference type="Proteomes" id="UP000265768"/>
    </source>
</evidence>
<keyword evidence="1" id="KW-0805">Transcription regulation</keyword>
<dbReference type="Proteomes" id="UP000265768">
    <property type="component" value="Unassembled WGS sequence"/>
</dbReference>
<keyword evidence="2" id="KW-0238">DNA-binding</keyword>
<protein>
    <submittedName>
        <fullName evidence="6">TetR family transcriptional regulator</fullName>
    </submittedName>
</protein>
<dbReference type="SUPFAM" id="SSF46689">
    <property type="entry name" value="Homeodomain-like"/>
    <property type="match status" value="1"/>
</dbReference>
<organism evidence="6 7">
    <name type="scientific">Bailinhaonella thermotolerans</name>
    <dbReference type="NCBI Taxonomy" id="1070861"/>
    <lineage>
        <taxon>Bacteria</taxon>
        <taxon>Bacillati</taxon>
        <taxon>Actinomycetota</taxon>
        <taxon>Actinomycetes</taxon>
        <taxon>Streptosporangiales</taxon>
        <taxon>Streptosporangiaceae</taxon>
        <taxon>Bailinhaonella</taxon>
    </lineage>
</organism>
<dbReference type="PANTHER" id="PTHR30055:SF151">
    <property type="entry name" value="TRANSCRIPTIONAL REGULATORY PROTEIN"/>
    <property type="match status" value="1"/>
</dbReference>
<reference evidence="6 7" key="1">
    <citation type="submission" date="2018-09" db="EMBL/GenBank/DDBJ databases">
        <title>YIM 75507 draft genome.</title>
        <authorList>
            <person name="Tang S."/>
            <person name="Feng Y."/>
        </authorList>
    </citation>
    <scope>NUCLEOTIDE SEQUENCE [LARGE SCALE GENOMIC DNA]</scope>
    <source>
        <strain evidence="6 7">YIM 75507</strain>
    </source>
</reference>